<evidence type="ECO:0000256" key="3">
    <source>
        <dbReference type="ARBA" id="ARBA00005201"/>
    </source>
</evidence>
<name>A0A4P9WXH1_9FUNG</name>
<feature type="domain" description="Riboflavin kinase" evidence="18">
    <location>
        <begin position="11"/>
        <end position="141"/>
    </location>
</feature>
<evidence type="ECO:0000256" key="14">
    <source>
        <dbReference type="ARBA" id="ARBA00022840"/>
    </source>
</evidence>
<dbReference type="GO" id="GO:0005739">
    <property type="term" value="C:mitochondrion"/>
    <property type="evidence" value="ECO:0007669"/>
    <property type="project" value="TreeGrafter"/>
</dbReference>
<evidence type="ECO:0000256" key="17">
    <source>
        <dbReference type="ARBA" id="ARBA00077632"/>
    </source>
</evidence>
<evidence type="ECO:0000256" key="16">
    <source>
        <dbReference type="ARBA" id="ARBA00029960"/>
    </source>
</evidence>
<evidence type="ECO:0000256" key="2">
    <source>
        <dbReference type="ARBA" id="ARBA00003572"/>
    </source>
</evidence>
<dbReference type="Pfam" id="PF01687">
    <property type="entry name" value="Flavokinase"/>
    <property type="match status" value="1"/>
</dbReference>
<evidence type="ECO:0000256" key="9">
    <source>
        <dbReference type="ARBA" id="ARBA00022679"/>
    </source>
</evidence>
<dbReference type="GO" id="GO:0005524">
    <property type="term" value="F:ATP binding"/>
    <property type="evidence" value="ECO:0007669"/>
    <property type="project" value="UniProtKB-KW"/>
</dbReference>
<comment type="similarity">
    <text evidence="4">Belongs to the flavokinase family.</text>
</comment>
<gene>
    <name evidence="19" type="ORF">CAUPRSCDRAFT_8655</name>
</gene>
<dbReference type="SUPFAM" id="SSF82114">
    <property type="entry name" value="Riboflavin kinase-like"/>
    <property type="match status" value="1"/>
</dbReference>
<dbReference type="InterPro" id="IPR015865">
    <property type="entry name" value="Riboflavin_kinase_bac/euk"/>
</dbReference>
<keyword evidence="10" id="KW-0479">Metal-binding</keyword>
<dbReference type="UniPathway" id="UPA00276">
    <property type="reaction ID" value="UER00406"/>
</dbReference>
<dbReference type="EC" id="2.7.1.26" evidence="5"/>
<dbReference type="AlphaFoldDB" id="A0A4P9WXH1"/>
<dbReference type="InterPro" id="IPR023465">
    <property type="entry name" value="Riboflavin_kinase_dom_sf"/>
</dbReference>
<keyword evidence="13" id="KW-0862">Zinc</keyword>
<evidence type="ECO:0000256" key="6">
    <source>
        <dbReference type="ARBA" id="ARBA00017394"/>
    </source>
</evidence>
<sequence>RPPTAGPDTPVAPFPVYLQGAVSAGFGRGSKDLGIPTANLPEDVAQAMAADLQTGIYYGWASVSTTEVWPMVMSYGWNPYYKNQKRSAEVHIIHQFDDDFYGEILRVAVCGYIRDERDYEGLDELIQDIRMDMYVAQQSLARPVYTALKHHTALQATPAGTAAATALQAALSS</sequence>
<accession>A0A4P9WXH1</accession>
<evidence type="ECO:0000313" key="19">
    <source>
        <dbReference type="EMBL" id="RKO95976.1"/>
    </source>
</evidence>
<evidence type="ECO:0000256" key="15">
    <source>
        <dbReference type="ARBA" id="ARBA00029789"/>
    </source>
</evidence>
<evidence type="ECO:0000256" key="11">
    <source>
        <dbReference type="ARBA" id="ARBA00022741"/>
    </source>
</evidence>
<dbReference type="GO" id="GO:0046872">
    <property type="term" value="F:metal ion binding"/>
    <property type="evidence" value="ECO:0007669"/>
    <property type="project" value="UniProtKB-KW"/>
</dbReference>
<keyword evidence="12 19" id="KW-0418">Kinase</keyword>
<keyword evidence="14" id="KW-0067">ATP-binding</keyword>
<comment type="pathway">
    <text evidence="3">Cofactor biosynthesis; FMN biosynthesis; FMN from riboflavin (ATP route): step 1/1.</text>
</comment>
<dbReference type="GO" id="GO:0009398">
    <property type="term" value="P:FMN biosynthetic process"/>
    <property type="evidence" value="ECO:0007669"/>
    <property type="project" value="UniProtKB-UniPathway"/>
</dbReference>
<dbReference type="PANTHER" id="PTHR22749">
    <property type="entry name" value="RIBOFLAVIN KINASE/FMN ADENYLYLTRANSFERASE"/>
    <property type="match status" value="1"/>
</dbReference>
<evidence type="ECO:0000256" key="12">
    <source>
        <dbReference type="ARBA" id="ARBA00022777"/>
    </source>
</evidence>
<dbReference type="PANTHER" id="PTHR22749:SF6">
    <property type="entry name" value="RIBOFLAVIN KINASE"/>
    <property type="match status" value="1"/>
</dbReference>
<keyword evidence="8" id="KW-0288">FMN</keyword>
<evidence type="ECO:0000256" key="7">
    <source>
        <dbReference type="ARBA" id="ARBA00022630"/>
    </source>
</evidence>
<organism evidence="19 20">
    <name type="scientific">Caulochytrium protostelioides</name>
    <dbReference type="NCBI Taxonomy" id="1555241"/>
    <lineage>
        <taxon>Eukaryota</taxon>
        <taxon>Fungi</taxon>
        <taxon>Fungi incertae sedis</taxon>
        <taxon>Chytridiomycota</taxon>
        <taxon>Chytridiomycota incertae sedis</taxon>
        <taxon>Chytridiomycetes</taxon>
        <taxon>Caulochytriales</taxon>
        <taxon>Caulochytriaceae</taxon>
        <taxon>Caulochytrium</taxon>
    </lineage>
</organism>
<proteinExistence type="inferred from homology"/>
<dbReference type="SMART" id="SM00904">
    <property type="entry name" value="Flavokinase"/>
    <property type="match status" value="1"/>
</dbReference>
<evidence type="ECO:0000256" key="13">
    <source>
        <dbReference type="ARBA" id="ARBA00022833"/>
    </source>
</evidence>
<protein>
    <recommendedName>
        <fullName evidence="6">Riboflavin kinase</fullName>
        <ecNumber evidence="5">2.7.1.26</ecNumber>
    </recommendedName>
    <alternativeName>
        <fullName evidence="17">ATP:riboflavin 5'-phosphotransferase</fullName>
    </alternativeName>
    <alternativeName>
        <fullName evidence="16">Flavin mononucleotide kinase 1</fullName>
    </alternativeName>
    <alternativeName>
        <fullName evidence="15">Flavokinase</fullName>
    </alternativeName>
</protein>
<dbReference type="GO" id="GO:0008531">
    <property type="term" value="F:riboflavin kinase activity"/>
    <property type="evidence" value="ECO:0007669"/>
    <property type="project" value="UniProtKB-EC"/>
</dbReference>
<dbReference type="Proteomes" id="UP000268535">
    <property type="component" value="Unassembled WGS sequence"/>
</dbReference>
<comment type="cofactor">
    <cofactor evidence="1">
        <name>Zn(2+)</name>
        <dbReference type="ChEBI" id="CHEBI:29105"/>
    </cofactor>
</comment>
<dbReference type="FunFam" id="2.40.30.30:FF:000002">
    <property type="entry name" value="Riboflavin kinase, putative"/>
    <property type="match status" value="1"/>
</dbReference>
<comment type="function">
    <text evidence="2">Catalyzes the phosphorylation of riboflavin (vitamin B2) to form flavin mononucleotide (FMN) coenzyme.</text>
</comment>
<dbReference type="GO" id="GO:0009231">
    <property type="term" value="P:riboflavin biosynthetic process"/>
    <property type="evidence" value="ECO:0007669"/>
    <property type="project" value="InterPro"/>
</dbReference>
<keyword evidence="11" id="KW-0547">Nucleotide-binding</keyword>
<evidence type="ECO:0000256" key="10">
    <source>
        <dbReference type="ARBA" id="ARBA00022723"/>
    </source>
</evidence>
<evidence type="ECO:0000256" key="5">
    <source>
        <dbReference type="ARBA" id="ARBA00012105"/>
    </source>
</evidence>
<evidence type="ECO:0000313" key="20">
    <source>
        <dbReference type="Proteomes" id="UP000268535"/>
    </source>
</evidence>
<feature type="non-terminal residue" evidence="19">
    <location>
        <position position="1"/>
    </location>
</feature>
<keyword evidence="7" id="KW-0285">Flavoprotein</keyword>
<reference evidence="20" key="1">
    <citation type="journal article" date="2018" name="Nat. Microbiol.">
        <title>Leveraging single-cell genomics to expand the fungal tree of life.</title>
        <authorList>
            <person name="Ahrendt S.R."/>
            <person name="Quandt C.A."/>
            <person name="Ciobanu D."/>
            <person name="Clum A."/>
            <person name="Salamov A."/>
            <person name="Andreopoulos B."/>
            <person name="Cheng J.F."/>
            <person name="Woyke T."/>
            <person name="Pelin A."/>
            <person name="Henrissat B."/>
            <person name="Reynolds N.K."/>
            <person name="Benny G.L."/>
            <person name="Smith M.E."/>
            <person name="James T.Y."/>
            <person name="Grigoriev I.V."/>
        </authorList>
    </citation>
    <scope>NUCLEOTIDE SEQUENCE [LARGE SCALE GENOMIC DNA]</scope>
    <source>
        <strain evidence="20">ATCC 52028</strain>
    </source>
</reference>
<dbReference type="InterPro" id="IPR023468">
    <property type="entry name" value="Riboflavin_kinase"/>
</dbReference>
<dbReference type="EMBL" id="ML010570">
    <property type="protein sequence ID" value="RKO95976.1"/>
    <property type="molecule type" value="Genomic_DNA"/>
</dbReference>
<evidence type="ECO:0000256" key="8">
    <source>
        <dbReference type="ARBA" id="ARBA00022643"/>
    </source>
</evidence>
<evidence type="ECO:0000256" key="4">
    <source>
        <dbReference type="ARBA" id="ARBA00010108"/>
    </source>
</evidence>
<dbReference type="Gene3D" id="2.40.30.30">
    <property type="entry name" value="Riboflavin kinase-like"/>
    <property type="match status" value="1"/>
</dbReference>
<evidence type="ECO:0000256" key="1">
    <source>
        <dbReference type="ARBA" id="ARBA00001947"/>
    </source>
</evidence>
<keyword evidence="9" id="KW-0808">Transferase</keyword>
<evidence type="ECO:0000259" key="18">
    <source>
        <dbReference type="SMART" id="SM00904"/>
    </source>
</evidence>